<comment type="caution">
    <text evidence="2">The sequence shown here is derived from an EMBL/GenBank/DDBJ whole genome shotgun (WGS) entry which is preliminary data.</text>
</comment>
<name>A0ABU3Y2R2_9SPHN</name>
<dbReference type="RefSeq" id="WP_317224606.1">
    <property type="nucleotide sequence ID" value="NZ_JAWJEJ010000001.1"/>
</dbReference>
<protein>
    <submittedName>
        <fullName evidence="2">Uncharacterized protein</fullName>
    </submittedName>
</protein>
<evidence type="ECO:0000313" key="3">
    <source>
        <dbReference type="Proteomes" id="UP001273531"/>
    </source>
</evidence>
<feature type="coiled-coil region" evidence="1">
    <location>
        <begin position="7"/>
        <end position="34"/>
    </location>
</feature>
<reference evidence="2 3" key="1">
    <citation type="submission" date="2023-10" db="EMBL/GenBank/DDBJ databases">
        <title>Sphingomonas sp. HF-S4 16S ribosomal RNA gene Genome sequencing and assembly.</title>
        <authorList>
            <person name="Lee H."/>
        </authorList>
    </citation>
    <scope>NUCLEOTIDE SEQUENCE [LARGE SCALE GENOMIC DNA]</scope>
    <source>
        <strain evidence="2 3">HF-S4</strain>
    </source>
</reference>
<proteinExistence type="predicted"/>
<gene>
    <name evidence="2" type="ORF">RZN05_00180</name>
</gene>
<dbReference type="EMBL" id="JAWJEJ010000001">
    <property type="protein sequence ID" value="MDV3455382.1"/>
    <property type="molecule type" value="Genomic_DNA"/>
</dbReference>
<evidence type="ECO:0000256" key="1">
    <source>
        <dbReference type="SAM" id="Coils"/>
    </source>
</evidence>
<evidence type="ECO:0000313" key="2">
    <source>
        <dbReference type="EMBL" id="MDV3455382.1"/>
    </source>
</evidence>
<organism evidence="2 3">
    <name type="scientific">Sphingomonas agrestis</name>
    <dbReference type="NCBI Taxonomy" id="3080540"/>
    <lineage>
        <taxon>Bacteria</taxon>
        <taxon>Pseudomonadati</taxon>
        <taxon>Pseudomonadota</taxon>
        <taxon>Alphaproteobacteria</taxon>
        <taxon>Sphingomonadales</taxon>
        <taxon>Sphingomonadaceae</taxon>
        <taxon>Sphingomonas</taxon>
    </lineage>
</organism>
<sequence>MIPEAMRERLAARLAELKEEFGKGTEKLGQLDEETRVLRETLLRISGAIQVLTEELERDQPSEAADAP</sequence>
<keyword evidence="3" id="KW-1185">Reference proteome</keyword>
<accession>A0ABU3Y2R2</accession>
<keyword evidence="1" id="KW-0175">Coiled coil</keyword>
<dbReference type="Proteomes" id="UP001273531">
    <property type="component" value="Unassembled WGS sequence"/>
</dbReference>